<reference evidence="2" key="1">
    <citation type="submission" date="2020-02" db="EMBL/GenBank/DDBJ databases">
        <authorList>
            <person name="Meier V. D."/>
        </authorList>
    </citation>
    <scope>NUCLEOTIDE SEQUENCE</scope>
    <source>
        <strain evidence="2">AVDCRST_MAG38</strain>
    </source>
</reference>
<gene>
    <name evidence="2" type="ORF">AVDCRST_MAG38-1768</name>
</gene>
<protein>
    <submittedName>
        <fullName evidence="2">Energy-dependent translational throttle protein EttA</fullName>
    </submittedName>
</protein>
<dbReference type="AlphaFoldDB" id="A0A6J4RNM9"/>
<feature type="region of interest" description="Disordered" evidence="1">
    <location>
        <begin position="1"/>
        <end position="65"/>
    </location>
</feature>
<sequence length="65" mass="6993">AARWSSPTIAGSSTAWPRTCWPSRATRRWSGSRATSRPTRNIAASASAPRPTGRTASPTRGWRAP</sequence>
<evidence type="ECO:0000256" key="1">
    <source>
        <dbReference type="SAM" id="MobiDB-lite"/>
    </source>
</evidence>
<evidence type="ECO:0000313" key="2">
    <source>
        <dbReference type="EMBL" id="CAA9477274.1"/>
    </source>
</evidence>
<proteinExistence type="predicted"/>
<feature type="non-terminal residue" evidence="2">
    <location>
        <position position="1"/>
    </location>
</feature>
<name>A0A6J4RNM9_9ACTN</name>
<organism evidence="2">
    <name type="scientific">uncultured Solirubrobacteraceae bacterium</name>
    <dbReference type="NCBI Taxonomy" id="1162706"/>
    <lineage>
        <taxon>Bacteria</taxon>
        <taxon>Bacillati</taxon>
        <taxon>Actinomycetota</taxon>
        <taxon>Thermoleophilia</taxon>
        <taxon>Solirubrobacterales</taxon>
        <taxon>Solirubrobacteraceae</taxon>
        <taxon>environmental samples</taxon>
    </lineage>
</organism>
<feature type="compositionally biased region" description="Polar residues" evidence="1">
    <location>
        <begin position="32"/>
        <end position="44"/>
    </location>
</feature>
<accession>A0A6J4RNM9</accession>
<feature type="compositionally biased region" description="Polar residues" evidence="1">
    <location>
        <begin position="1"/>
        <end position="16"/>
    </location>
</feature>
<dbReference type="EMBL" id="CADCVJ010000150">
    <property type="protein sequence ID" value="CAA9477274.1"/>
    <property type="molecule type" value="Genomic_DNA"/>
</dbReference>
<feature type="non-terminal residue" evidence="2">
    <location>
        <position position="65"/>
    </location>
</feature>